<evidence type="ECO:0000256" key="2">
    <source>
        <dbReference type="ARBA" id="ARBA00022801"/>
    </source>
</evidence>
<evidence type="ECO:0000256" key="4">
    <source>
        <dbReference type="SAM" id="MobiDB-lite"/>
    </source>
</evidence>
<dbReference type="EMBL" id="SOHK01000007">
    <property type="protein sequence ID" value="TFD67973.1"/>
    <property type="molecule type" value="Genomic_DNA"/>
</dbReference>
<accession>A0A4R9AQB6</accession>
<dbReference type="PROSITE" id="PS51206">
    <property type="entry name" value="SF3_HELICASE_1"/>
    <property type="match status" value="1"/>
</dbReference>
<dbReference type="Pfam" id="PF08706">
    <property type="entry name" value="D5_N"/>
    <property type="match status" value="1"/>
</dbReference>
<dbReference type="GO" id="GO:0016787">
    <property type="term" value="F:hydrolase activity"/>
    <property type="evidence" value="ECO:0007669"/>
    <property type="project" value="UniProtKB-KW"/>
</dbReference>
<reference evidence="6 7" key="1">
    <citation type="submission" date="2019-03" db="EMBL/GenBank/DDBJ databases">
        <title>Genomics of glacier-inhabiting Cryobacterium strains.</title>
        <authorList>
            <person name="Liu Q."/>
            <person name="Xin Y.-H."/>
        </authorList>
    </citation>
    <scope>NUCLEOTIDE SEQUENCE [LARGE SCALE GENOMIC DNA]</scope>
    <source>
        <strain evidence="6 7">Sr36</strain>
    </source>
</reference>
<dbReference type="Pfam" id="PF19263">
    <property type="entry name" value="DUF5906"/>
    <property type="match status" value="1"/>
</dbReference>
<sequence length="836" mass="90392">MRPPWLGTNNMNSITTVPVIISPSVAGISVTQLDPSLPTQRLDPAHAEYLAVRGVSPLVAQARGYASCSPIPLPVDSPNEGPIQHRGWSRAQVEAFHEFNPETGRSVRALIIPLFNGVDAEPVNDQIRLDVPRRVIDMEATAKANPAPKAGKDGVIPASTKKERTLYRTLKFEVPAFEGAEAAMDGRQFGGPAGPAGNSTVRGSDEDQLPVDINPLANAWVDDISVPVLLTEGIPKADAVLSEALRTGVRILPLALTGVTMGYHGAGTELNPTDAPVLVAETLGRIPWAGRTVYLAFDADWATNKMVKSALTTTAKLLTDAGAVVNMVCIPATKSDPKRGIDDYLTAARSAGAVAPLTALLNDMTLNPAQAESLTRYFSADDTGRGDRLAAECIAQRDALFNVDSGTWMRWNGAIWDRRSEALLIRRAMELTERDADNQENYRASRGSRALHAAVNLGSTHPDVAANELDFDLDPNLFNVANGVVDLLTGDLLPHDRAFRMTKQSDTVYDAAAKAPTFFAFLEETFGGDKELIAYAQRAFGSALFGEVRSEFAIFCTGSGRNGKGALLAALSFAMSNDYVATLNANILLGETSDEAMAELNGKRLAVLQETKPGQSIDTAALKRIASGDPISARKLFQDRFTFKPSHTTVFATNHLPTISEQDRGTWRRIKPVPFNNQVADDAEDAALGGMLQLEAAGILAWLVRGAMSFREDGLGSCKVVDALLESYKKSGDTLGQFLEERCVVDDNATKNVPFAERSKTAASRANRSMTYRAFQEFCLENGLRSWTQRALVAALGERGIVDRLEPAVKEGGAWFWTGFKLDASNESNKRHFLPY</sequence>
<feature type="domain" description="SF3 helicase" evidence="5">
    <location>
        <begin position="531"/>
        <end position="688"/>
    </location>
</feature>
<dbReference type="GO" id="GO:0005524">
    <property type="term" value="F:ATP binding"/>
    <property type="evidence" value="ECO:0007669"/>
    <property type="project" value="UniProtKB-KW"/>
</dbReference>
<dbReference type="SMART" id="SM00885">
    <property type="entry name" value="D5_N"/>
    <property type="match status" value="1"/>
</dbReference>
<dbReference type="InterPro" id="IPR045455">
    <property type="entry name" value="NrS-1_pol-like_helicase"/>
</dbReference>
<evidence type="ECO:0000256" key="3">
    <source>
        <dbReference type="ARBA" id="ARBA00022840"/>
    </source>
</evidence>
<dbReference type="SUPFAM" id="SSF52540">
    <property type="entry name" value="P-loop containing nucleoside triphosphate hydrolases"/>
    <property type="match status" value="1"/>
</dbReference>
<dbReference type="OrthoDB" id="9763644at2"/>
<organism evidence="6 7">
    <name type="scientific">Cryobacterium ruanii</name>
    <dbReference type="NCBI Taxonomy" id="1259197"/>
    <lineage>
        <taxon>Bacteria</taxon>
        <taxon>Bacillati</taxon>
        <taxon>Actinomycetota</taxon>
        <taxon>Actinomycetes</taxon>
        <taxon>Micrococcales</taxon>
        <taxon>Microbacteriaceae</taxon>
        <taxon>Cryobacterium</taxon>
    </lineage>
</organism>
<evidence type="ECO:0000313" key="6">
    <source>
        <dbReference type="EMBL" id="TFD67973.1"/>
    </source>
</evidence>
<evidence type="ECO:0000259" key="5">
    <source>
        <dbReference type="PROSITE" id="PS51206"/>
    </source>
</evidence>
<keyword evidence="7" id="KW-1185">Reference proteome</keyword>
<dbReference type="PANTHER" id="PTHR35372">
    <property type="entry name" value="ATP BINDING PROTEIN-RELATED"/>
    <property type="match status" value="1"/>
</dbReference>
<comment type="caution">
    <text evidence="6">The sequence shown here is derived from an EMBL/GenBank/DDBJ whole genome shotgun (WGS) entry which is preliminary data.</text>
</comment>
<dbReference type="Pfam" id="PF12965">
    <property type="entry name" value="DUF3854"/>
    <property type="match status" value="1"/>
</dbReference>
<dbReference type="PANTHER" id="PTHR35372:SF2">
    <property type="entry name" value="SF3 HELICASE DOMAIN-CONTAINING PROTEIN"/>
    <property type="match status" value="1"/>
</dbReference>
<dbReference type="InterPro" id="IPR014015">
    <property type="entry name" value="Helicase_SF3_DNA-vir"/>
</dbReference>
<dbReference type="AlphaFoldDB" id="A0A4R9AQB6"/>
<dbReference type="InterPro" id="IPR051620">
    <property type="entry name" value="ORF904-like_C"/>
</dbReference>
<keyword evidence="1" id="KW-0547">Nucleotide-binding</keyword>
<dbReference type="Gene3D" id="3.40.50.300">
    <property type="entry name" value="P-loop containing nucleotide triphosphate hydrolases"/>
    <property type="match status" value="1"/>
</dbReference>
<evidence type="ECO:0000256" key="1">
    <source>
        <dbReference type="ARBA" id="ARBA00022741"/>
    </source>
</evidence>
<dbReference type="InterPro" id="IPR027417">
    <property type="entry name" value="P-loop_NTPase"/>
</dbReference>
<feature type="region of interest" description="Disordered" evidence="4">
    <location>
        <begin position="185"/>
        <end position="207"/>
    </location>
</feature>
<dbReference type="InterPro" id="IPR014818">
    <property type="entry name" value="Phage/plasmid_primase_P4_C"/>
</dbReference>
<dbReference type="InterPro" id="IPR024385">
    <property type="entry name" value="DUF3854"/>
</dbReference>
<dbReference type="Proteomes" id="UP000298154">
    <property type="component" value="Unassembled WGS sequence"/>
</dbReference>
<gene>
    <name evidence="6" type="ORF">E3T47_05110</name>
</gene>
<protein>
    <submittedName>
        <fullName evidence="6">DUF3854 domain-containing protein</fullName>
    </submittedName>
</protein>
<dbReference type="NCBIfam" id="TIGR01613">
    <property type="entry name" value="primase_Cterm"/>
    <property type="match status" value="1"/>
</dbReference>
<keyword evidence="3" id="KW-0067">ATP-binding</keyword>
<name>A0A4R9AQB6_9MICO</name>
<keyword evidence="2" id="KW-0378">Hydrolase</keyword>
<proteinExistence type="predicted"/>
<dbReference type="InterPro" id="IPR006500">
    <property type="entry name" value="Helicase_put_C_phage/plasmid"/>
</dbReference>
<evidence type="ECO:0000313" key="7">
    <source>
        <dbReference type="Proteomes" id="UP000298154"/>
    </source>
</evidence>